<evidence type="ECO:0000313" key="4">
    <source>
        <dbReference type="Proteomes" id="UP000315540"/>
    </source>
</evidence>
<protein>
    <recommendedName>
        <fullName evidence="2">Bacterial CdiA-CT RNAse A domain-containing protein</fullName>
    </recommendedName>
</protein>
<dbReference type="RefSeq" id="WP_140595202.1">
    <property type="nucleotide sequence ID" value="NZ_VFWZ01000006.1"/>
</dbReference>
<evidence type="ECO:0000256" key="1">
    <source>
        <dbReference type="SAM" id="SignalP"/>
    </source>
</evidence>
<sequence>MNLFKLKYFTRSLLIGLLVSLSFISCEKDGLSSVDEIQQIENSNDSSIQQKGSGFLRQQESLGGHTIERHIAKSTDYLRNRLNTSSISAASTFYELNQAGQVIVNAINANNSRVNSWLNSGSSRLVLSYTHWRNIGVVLRRGQSNPTPSRSFRVILQKRSNAPNGYYVLTSYPN</sequence>
<dbReference type="EMBL" id="VFWZ01000006">
    <property type="protein sequence ID" value="TPN83895.1"/>
    <property type="molecule type" value="Genomic_DNA"/>
</dbReference>
<dbReference type="OrthoDB" id="1938617at2"/>
<accession>A0A504J5Q9</accession>
<dbReference type="Proteomes" id="UP000315540">
    <property type="component" value="Unassembled WGS sequence"/>
</dbReference>
<proteinExistence type="predicted"/>
<dbReference type="Pfam" id="PF18431">
    <property type="entry name" value="RNAse_A_bac"/>
    <property type="match status" value="1"/>
</dbReference>
<gene>
    <name evidence="3" type="ORF">FHK87_18185</name>
</gene>
<feature type="chain" id="PRO_5021495282" description="Bacterial CdiA-CT RNAse A domain-containing protein" evidence="1">
    <location>
        <begin position="28"/>
        <end position="174"/>
    </location>
</feature>
<keyword evidence="1" id="KW-0732">Signal</keyword>
<evidence type="ECO:0000259" key="2">
    <source>
        <dbReference type="Pfam" id="PF18431"/>
    </source>
</evidence>
<dbReference type="AlphaFoldDB" id="A0A504J5Q9"/>
<feature type="domain" description="Bacterial CdiA-CT RNAse A" evidence="2">
    <location>
        <begin position="64"/>
        <end position="173"/>
    </location>
</feature>
<comment type="caution">
    <text evidence="3">The sequence shown here is derived from an EMBL/GenBank/DDBJ whole genome shotgun (WGS) entry which is preliminary data.</text>
</comment>
<feature type="signal peptide" evidence="1">
    <location>
        <begin position="1"/>
        <end position="27"/>
    </location>
</feature>
<dbReference type="CDD" id="cd20684">
    <property type="entry name" value="CdiA-CT_Yk_RNaseA-like"/>
    <property type="match status" value="1"/>
</dbReference>
<evidence type="ECO:0000313" key="3">
    <source>
        <dbReference type="EMBL" id="TPN83895.1"/>
    </source>
</evidence>
<reference evidence="3 4" key="1">
    <citation type="submission" date="2019-06" db="EMBL/GenBank/DDBJ databases">
        <authorList>
            <person name="Meng X."/>
        </authorList>
    </citation>
    <scope>NUCLEOTIDE SEQUENCE [LARGE SCALE GENOMIC DNA]</scope>
    <source>
        <strain evidence="3 4">M625</strain>
    </source>
</reference>
<keyword evidence="4" id="KW-1185">Reference proteome</keyword>
<dbReference type="InterPro" id="IPR041436">
    <property type="entry name" value="RNAse_A_bac"/>
</dbReference>
<organism evidence="3 4">
    <name type="scientific">Aquimarina algicola</name>
    <dbReference type="NCBI Taxonomy" id="2589995"/>
    <lineage>
        <taxon>Bacteria</taxon>
        <taxon>Pseudomonadati</taxon>
        <taxon>Bacteroidota</taxon>
        <taxon>Flavobacteriia</taxon>
        <taxon>Flavobacteriales</taxon>
        <taxon>Flavobacteriaceae</taxon>
        <taxon>Aquimarina</taxon>
    </lineage>
</organism>
<name>A0A504J5Q9_9FLAO</name>
<dbReference type="PROSITE" id="PS51257">
    <property type="entry name" value="PROKAR_LIPOPROTEIN"/>
    <property type="match status" value="1"/>
</dbReference>